<feature type="domain" description="Myb/SANT-like DNA-binding" evidence="7">
    <location>
        <begin position="3"/>
        <end position="51"/>
    </location>
</feature>
<proteinExistence type="predicted"/>
<gene>
    <name evidence="8" type="ORF">ILUMI_05730</name>
</gene>
<name>A0A8K0D9X8_IGNLU</name>
<dbReference type="EMBL" id="VTPC01002184">
    <property type="protein sequence ID" value="KAF2900454.1"/>
    <property type="molecule type" value="Genomic_DNA"/>
</dbReference>
<keyword evidence="3" id="KW-0805">Transcription regulation</keyword>
<evidence type="ECO:0000256" key="5">
    <source>
        <dbReference type="ARBA" id="ARBA00025466"/>
    </source>
</evidence>
<keyword evidence="4" id="KW-0804">Transcription</keyword>
<evidence type="ECO:0000256" key="3">
    <source>
        <dbReference type="ARBA" id="ARBA00023015"/>
    </source>
</evidence>
<keyword evidence="9" id="KW-1185">Reference proteome</keyword>
<organism evidence="8 9">
    <name type="scientific">Ignelater luminosus</name>
    <name type="common">Cucubano</name>
    <name type="synonym">Pyrophorus luminosus</name>
    <dbReference type="NCBI Taxonomy" id="2038154"/>
    <lineage>
        <taxon>Eukaryota</taxon>
        <taxon>Metazoa</taxon>
        <taxon>Ecdysozoa</taxon>
        <taxon>Arthropoda</taxon>
        <taxon>Hexapoda</taxon>
        <taxon>Insecta</taxon>
        <taxon>Pterygota</taxon>
        <taxon>Neoptera</taxon>
        <taxon>Endopterygota</taxon>
        <taxon>Coleoptera</taxon>
        <taxon>Polyphaga</taxon>
        <taxon>Elateriformia</taxon>
        <taxon>Elateroidea</taxon>
        <taxon>Elateridae</taxon>
        <taxon>Agrypninae</taxon>
        <taxon>Pyrophorini</taxon>
        <taxon>Ignelater</taxon>
    </lineage>
</organism>
<comment type="caution">
    <text evidence="8">The sequence shown here is derived from an EMBL/GenBank/DDBJ whole genome shotgun (WGS) entry which is preliminary data.</text>
</comment>
<dbReference type="InterPro" id="IPR028002">
    <property type="entry name" value="Myb_DNA-bind_5"/>
</dbReference>
<evidence type="ECO:0000256" key="2">
    <source>
        <dbReference type="ARBA" id="ARBA00016807"/>
    </source>
</evidence>
<evidence type="ECO:0000256" key="6">
    <source>
        <dbReference type="SAM" id="MobiDB-lite"/>
    </source>
</evidence>
<evidence type="ECO:0000313" key="8">
    <source>
        <dbReference type="EMBL" id="KAF2900454.1"/>
    </source>
</evidence>
<evidence type="ECO:0000259" key="7">
    <source>
        <dbReference type="Pfam" id="PF13873"/>
    </source>
</evidence>
<evidence type="ECO:0000256" key="4">
    <source>
        <dbReference type="ARBA" id="ARBA00023163"/>
    </source>
</evidence>
<sequence>MEKRNATTTQEKNTACKIVTQQFNARNESGITAKQLKELYGLLKRKARKNLHNDRAERIKTGGGAYSTQSSEMDHKIVCELKPQFVPDENPLLYITTYQTLHFENDPSYSGTDEPALVEEIIEVERDLEVLASTSEAAISTQETTSRPTSAYTISLHSSESTGTQAH</sequence>
<comment type="subunit">
    <text evidence="1">Self-associates forming complexes of several hundred monomers.</text>
</comment>
<evidence type="ECO:0000313" key="9">
    <source>
        <dbReference type="Proteomes" id="UP000801492"/>
    </source>
</evidence>
<dbReference type="Proteomes" id="UP000801492">
    <property type="component" value="Unassembled WGS sequence"/>
</dbReference>
<comment type="function">
    <text evidence="5">Involved in transvection phenomena (= synapsis-dependent gene expression), where the synaptic pairing of chromosomes carrying genes with which zeste interacts influences the expression of these genes. Zeste binds to DNA and stimulates transcription from a nearby promoter.</text>
</comment>
<dbReference type="OrthoDB" id="3066195at2759"/>
<protein>
    <recommendedName>
        <fullName evidence="2">Regulatory protein zeste</fullName>
    </recommendedName>
</protein>
<feature type="region of interest" description="Disordered" evidence="6">
    <location>
        <begin position="135"/>
        <end position="167"/>
    </location>
</feature>
<dbReference type="AlphaFoldDB" id="A0A8K0D9X8"/>
<reference evidence="8" key="1">
    <citation type="submission" date="2019-08" db="EMBL/GenBank/DDBJ databases">
        <title>The genome of the North American firefly Photinus pyralis.</title>
        <authorList>
            <consortium name="Photinus pyralis genome working group"/>
            <person name="Fallon T.R."/>
            <person name="Sander Lower S.E."/>
            <person name="Weng J.-K."/>
        </authorList>
    </citation>
    <scope>NUCLEOTIDE SEQUENCE</scope>
    <source>
        <strain evidence="8">TRF0915ILg1</strain>
        <tissue evidence="8">Whole body</tissue>
    </source>
</reference>
<accession>A0A8K0D9X8</accession>
<dbReference type="Pfam" id="PF13873">
    <property type="entry name" value="Myb_DNA-bind_5"/>
    <property type="match status" value="1"/>
</dbReference>
<evidence type="ECO:0000256" key="1">
    <source>
        <dbReference type="ARBA" id="ARBA00011764"/>
    </source>
</evidence>